<dbReference type="RefSeq" id="XP_007684820.1">
    <property type="nucleotide sequence ID" value="XM_007686630.1"/>
</dbReference>
<proteinExistence type="predicted"/>
<dbReference type="KEGG" id="bor:COCMIDRAFT_23625"/>
<accession>W6ZM87</accession>
<name>W6ZM87_COCMI</name>
<reference evidence="2 3" key="1">
    <citation type="journal article" date="2013" name="PLoS Genet.">
        <title>Comparative genome structure, secondary metabolite, and effector coding capacity across Cochliobolus pathogens.</title>
        <authorList>
            <person name="Condon B.J."/>
            <person name="Leng Y."/>
            <person name="Wu D."/>
            <person name="Bushley K.E."/>
            <person name="Ohm R.A."/>
            <person name="Otillar R."/>
            <person name="Martin J."/>
            <person name="Schackwitz W."/>
            <person name="Grimwood J."/>
            <person name="MohdZainudin N."/>
            <person name="Xue C."/>
            <person name="Wang R."/>
            <person name="Manning V.A."/>
            <person name="Dhillon B."/>
            <person name="Tu Z.J."/>
            <person name="Steffenson B.J."/>
            <person name="Salamov A."/>
            <person name="Sun H."/>
            <person name="Lowry S."/>
            <person name="LaButti K."/>
            <person name="Han J."/>
            <person name="Copeland A."/>
            <person name="Lindquist E."/>
            <person name="Barry K."/>
            <person name="Schmutz J."/>
            <person name="Baker S.E."/>
            <person name="Ciuffetti L.M."/>
            <person name="Grigoriev I.V."/>
            <person name="Zhong S."/>
            <person name="Turgeon B.G."/>
        </authorList>
    </citation>
    <scope>NUCLEOTIDE SEQUENCE [LARGE SCALE GENOMIC DNA]</scope>
    <source>
        <strain evidence="2 3">ATCC 44560</strain>
    </source>
</reference>
<dbReference type="GeneID" id="19120471"/>
<evidence type="ECO:0000313" key="2">
    <source>
        <dbReference type="EMBL" id="EUC48654.1"/>
    </source>
</evidence>
<gene>
    <name evidence="2" type="ORF">COCMIDRAFT_23625</name>
</gene>
<dbReference type="EMBL" id="KI963939">
    <property type="protein sequence ID" value="EUC48654.1"/>
    <property type="molecule type" value="Genomic_DNA"/>
</dbReference>
<dbReference type="AlphaFoldDB" id="W6ZM87"/>
<dbReference type="Proteomes" id="UP000054032">
    <property type="component" value="Unassembled WGS sequence"/>
</dbReference>
<evidence type="ECO:0000256" key="1">
    <source>
        <dbReference type="SAM" id="MobiDB-lite"/>
    </source>
</evidence>
<feature type="region of interest" description="Disordered" evidence="1">
    <location>
        <begin position="79"/>
        <end position="103"/>
    </location>
</feature>
<sequence>MWLAWPWRPPPSPSHNAGRVEAWGPGGSGARCCIEDRICRHQERRVDGTADMGRAASSEQRAGHAAALGGRRLGVDVTRRNGSSGFRGAGSTGPRSQSAPPPWLDGRGVSALARRSSSPAVRALAGLAGLAGLLACWPAVTEPALGLSPCASLSLRPSLLPSCSLALLPSLSLPAPPSALRASPPAAYGGARACMRRCIVSMSLHTNVRGAAVHPASQRERRRIVNTHRVPAAETLRRHPNVIANGLQQLGRLP</sequence>
<protein>
    <submittedName>
        <fullName evidence="2">Uncharacterized protein</fullName>
    </submittedName>
</protein>
<organism evidence="2 3">
    <name type="scientific">Bipolaris oryzae ATCC 44560</name>
    <dbReference type="NCBI Taxonomy" id="930090"/>
    <lineage>
        <taxon>Eukaryota</taxon>
        <taxon>Fungi</taxon>
        <taxon>Dikarya</taxon>
        <taxon>Ascomycota</taxon>
        <taxon>Pezizomycotina</taxon>
        <taxon>Dothideomycetes</taxon>
        <taxon>Pleosporomycetidae</taxon>
        <taxon>Pleosporales</taxon>
        <taxon>Pleosporineae</taxon>
        <taxon>Pleosporaceae</taxon>
        <taxon>Bipolaris</taxon>
    </lineage>
</organism>
<dbReference type="HOGENOM" id="CLU_1094101_0_0_1"/>
<keyword evidence="3" id="KW-1185">Reference proteome</keyword>
<evidence type="ECO:0000313" key="3">
    <source>
        <dbReference type="Proteomes" id="UP000054032"/>
    </source>
</evidence>